<evidence type="ECO:0000313" key="7">
    <source>
        <dbReference type="Proteomes" id="UP000248786"/>
    </source>
</evidence>
<dbReference type="RefSeq" id="WP_011308660.1">
    <property type="nucleotide sequence ID" value="NZ_AP024514.1"/>
</dbReference>
<dbReference type="AlphaFoldDB" id="A0A142V9A8"/>
<evidence type="ECO:0000313" key="5">
    <source>
        <dbReference type="Proteomes" id="UP000076394"/>
    </source>
</evidence>
<sequence length="46" mass="5692">MANRIAEQIDRTFFQFKWLFMPPKAKYVYLWNRSRASLQADYYGLR</sequence>
<accession>A0A142V9A8</accession>
<reference evidence="2 6" key="2">
    <citation type="journal article" date="2017" name="FEMS Microbiol. Ecol.">
        <title>Reconstructed genomes of novel Dehalococcoides mccartyi strains from 1,2,3,4-tetrachlorodibenzo-p-dioxin-dechlorinating enrichment cultures reveal divergent reductive dehalogenase gene profiles.</title>
        <authorList>
            <person name="Dam H.T."/>
            <person name="Vollmers J."/>
            <person name="Kaster A.K."/>
            <person name="Haggblom M.M."/>
        </authorList>
    </citation>
    <scope>NUCLEOTIDE SEQUENCE [LARGE SCALE GENOMIC DNA]</scope>
    <source>
        <strain evidence="2 6">H1-3-2.001</strain>
    </source>
</reference>
<evidence type="ECO:0000313" key="1">
    <source>
        <dbReference type="EMBL" id="AMU85855.1"/>
    </source>
</evidence>
<dbReference type="Proteomes" id="UP000249146">
    <property type="component" value="Unassembled WGS sequence"/>
</dbReference>
<dbReference type="EMBL" id="CP011127">
    <property type="protein sequence ID" value="AMU85855.1"/>
    <property type="molecule type" value="Genomic_DNA"/>
</dbReference>
<proteinExistence type="predicted"/>
<dbReference type="Proteomes" id="UP000233649">
    <property type="component" value="Unassembled WGS sequence"/>
</dbReference>
<evidence type="ECO:0000313" key="4">
    <source>
        <dbReference type="EMBL" id="RAL71141.1"/>
    </source>
</evidence>
<evidence type="ECO:0000313" key="8">
    <source>
        <dbReference type="Proteomes" id="UP000249146"/>
    </source>
</evidence>
<name>A0A142V9A8_9CHLR</name>
<evidence type="ECO:0000313" key="6">
    <source>
        <dbReference type="Proteomes" id="UP000233649"/>
    </source>
</evidence>
<dbReference type="EMBL" id="PHFD01000103">
    <property type="protein sequence ID" value="PKH47569.1"/>
    <property type="molecule type" value="Genomic_DNA"/>
</dbReference>
<evidence type="ECO:0000313" key="2">
    <source>
        <dbReference type="EMBL" id="PKH47569.1"/>
    </source>
</evidence>
<dbReference type="EMBL" id="QGLC01000001">
    <property type="protein sequence ID" value="RAL69960.1"/>
    <property type="molecule type" value="Genomic_DNA"/>
</dbReference>
<organism evidence="1 5">
    <name type="scientific">Dehalococcoides mccartyi</name>
    <dbReference type="NCBI Taxonomy" id="61435"/>
    <lineage>
        <taxon>Bacteria</taxon>
        <taxon>Bacillati</taxon>
        <taxon>Chloroflexota</taxon>
        <taxon>Dehalococcoidia</taxon>
        <taxon>Dehalococcoidales</taxon>
        <taxon>Dehalococcoidaceae</taxon>
        <taxon>Dehalococcoides</taxon>
    </lineage>
</organism>
<dbReference type="EMBL" id="QGLD01000001">
    <property type="protein sequence ID" value="RAL71141.1"/>
    <property type="molecule type" value="Genomic_DNA"/>
</dbReference>
<dbReference type="Proteomes" id="UP000248786">
    <property type="component" value="Unassembled WGS sequence"/>
</dbReference>
<dbReference type="PATRIC" id="fig|61435.8.peg.23"/>
<evidence type="ECO:0000313" key="3">
    <source>
        <dbReference type="EMBL" id="RAL69960.1"/>
    </source>
</evidence>
<gene>
    <name evidence="4" type="ORF">C1G86_0087</name>
    <name evidence="3" type="ORF">C1G87_0121</name>
    <name evidence="2" type="ORF">CVH13_00416</name>
    <name evidence="1" type="ORF">Dm11a5_0023</name>
</gene>
<reference evidence="1 5" key="1">
    <citation type="submission" date="2015-03" db="EMBL/GenBank/DDBJ databases">
        <title>Genomic characterization of Dehalococcoides mccartyi strain 11a5, an unusal plasmid-containing chloroethene dechlorinator.</title>
        <authorList>
            <person name="Zhao S."/>
            <person name="Ding C."/>
            <person name="He J."/>
        </authorList>
    </citation>
    <scope>NUCLEOTIDE SEQUENCE [LARGE SCALE GENOMIC DNA]</scope>
    <source>
        <strain evidence="1 5">11a5</strain>
    </source>
</reference>
<reference evidence="7 8" key="3">
    <citation type="submission" date="2018-05" db="EMBL/GenBank/DDBJ databases">
        <title>Draft genome sequences of Dehalococcoides mccartyi strains RC and KS.</title>
        <authorList>
            <person name="Higgins S.A."/>
            <person name="Padilla-Crespo E."/>
            <person name="Loeffler F.E."/>
        </authorList>
    </citation>
    <scope>NUCLEOTIDE SEQUENCE [LARGE SCALE GENOMIC DNA]</scope>
    <source>
        <strain evidence="4 7">KS</strain>
        <strain evidence="3 8">RC</strain>
    </source>
</reference>
<protein>
    <submittedName>
        <fullName evidence="1">Uncharacterized protein</fullName>
    </submittedName>
</protein>
<dbReference type="Proteomes" id="UP000076394">
    <property type="component" value="Chromosome"/>
</dbReference>